<accession>A0A6N6MMM2</accession>
<keyword evidence="2" id="KW-1185">Reference proteome</keyword>
<dbReference type="AlphaFoldDB" id="A0A6N6MMM2"/>
<evidence type="ECO:0000313" key="1">
    <source>
        <dbReference type="EMBL" id="KAB1071154.1"/>
    </source>
</evidence>
<dbReference type="Proteomes" id="UP000441523">
    <property type="component" value="Unassembled WGS sequence"/>
</dbReference>
<gene>
    <name evidence="1" type="ORF">F6X51_19840</name>
</gene>
<dbReference type="RefSeq" id="WP_150965412.1">
    <property type="nucleotide sequence ID" value="NZ_VZZJ01000020.1"/>
</dbReference>
<sequence>MIEQHTDAAVPAVMAALVNLDDPQALVDAHAAAVAAGRPPIAEQVARYAAHLGQELRATTARIDYDLGRCHESRYDDLHTEDDEASAKLRILEAVPAIAAAIDALPEDDVAAIWCQYGPYPGEDDE</sequence>
<reference evidence="1 2" key="1">
    <citation type="submission" date="2019-09" db="EMBL/GenBank/DDBJ databases">
        <title>YIM 132548 draft genome.</title>
        <authorList>
            <person name="Jiang L."/>
        </authorList>
    </citation>
    <scope>NUCLEOTIDE SEQUENCE [LARGE SCALE GENOMIC DNA]</scope>
    <source>
        <strain evidence="1 2">YIM 132548</strain>
    </source>
</reference>
<proteinExistence type="predicted"/>
<organism evidence="1 2">
    <name type="scientific">Methylobacterium planeticum</name>
    <dbReference type="NCBI Taxonomy" id="2615211"/>
    <lineage>
        <taxon>Bacteria</taxon>
        <taxon>Pseudomonadati</taxon>
        <taxon>Pseudomonadota</taxon>
        <taxon>Alphaproteobacteria</taxon>
        <taxon>Hyphomicrobiales</taxon>
        <taxon>Methylobacteriaceae</taxon>
        <taxon>Methylobacterium</taxon>
    </lineage>
</organism>
<name>A0A6N6MMM2_9HYPH</name>
<dbReference type="EMBL" id="VZZJ01000020">
    <property type="protein sequence ID" value="KAB1071154.1"/>
    <property type="molecule type" value="Genomic_DNA"/>
</dbReference>
<protein>
    <submittedName>
        <fullName evidence="1">Uncharacterized protein</fullName>
    </submittedName>
</protein>
<comment type="caution">
    <text evidence="1">The sequence shown here is derived from an EMBL/GenBank/DDBJ whole genome shotgun (WGS) entry which is preliminary data.</text>
</comment>
<evidence type="ECO:0000313" key="2">
    <source>
        <dbReference type="Proteomes" id="UP000441523"/>
    </source>
</evidence>